<evidence type="ECO:0000313" key="2">
    <source>
        <dbReference type="Proteomes" id="UP000003465"/>
    </source>
</evidence>
<sequence>MHSRLNAHAGEIFIDIVTMNAQAALVDQAAGVSDLPTAEVVKRLR</sequence>
<dbReference type="Proteomes" id="UP000003465">
    <property type="component" value="Unassembled WGS sequence"/>
</dbReference>
<proteinExistence type="predicted"/>
<dbReference type="AlphaFoldDB" id="A0A656G9V4"/>
<comment type="caution">
    <text evidence="1">The sequence shown here is derived from an EMBL/GenBank/DDBJ whole genome shotgun (WGS) entry which is preliminary data.</text>
</comment>
<organism evidence="1 2">
    <name type="scientific">Pseudomonas amygdali pv. mori str. 301020</name>
    <dbReference type="NCBI Taxonomy" id="629261"/>
    <lineage>
        <taxon>Bacteria</taxon>
        <taxon>Pseudomonadati</taxon>
        <taxon>Pseudomonadota</taxon>
        <taxon>Gammaproteobacteria</taxon>
        <taxon>Pseudomonadales</taxon>
        <taxon>Pseudomonadaceae</taxon>
        <taxon>Pseudomonas</taxon>
        <taxon>Pseudomonas amygdali</taxon>
    </lineage>
</organism>
<dbReference type="EMBL" id="AEAG01000605">
    <property type="protein sequence ID" value="EGH22826.1"/>
    <property type="molecule type" value="Genomic_DNA"/>
</dbReference>
<gene>
    <name evidence="1" type="ORF">PSYMO_15591</name>
</gene>
<accession>A0A656G9V4</accession>
<reference evidence="1 2" key="1">
    <citation type="journal article" date="2011" name="PLoS Pathog.">
        <title>Dynamic evolution of pathogenicity revealed by sequencing and comparative genomics of 19 Pseudomonas syringae isolates.</title>
        <authorList>
            <person name="Baltrus D.A."/>
            <person name="Nishimura M.T."/>
            <person name="Romanchuk A."/>
            <person name="Chang J.H."/>
            <person name="Mukhtar M.S."/>
            <person name="Cherkis K."/>
            <person name="Roach J."/>
            <person name="Grant S.R."/>
            <person name="Jones C.D."/>
            <person name="Dangl J.L."/>
        </authorList>
    </citation>
    <scope>NUCLEOTIDE SEQUENCE [LARGE SCALE GENOMIC DNA]</scope>
    <source>
        <strain evidence="1 2">301020</strain>
    </source>
</reference>
<name>A0A656G9V4_PSEA0</name>
<protein>
    <submittedName>
        <fullName evidence="1">Uncharacterized protein</fullName>
    </submittedName>
</protein>
<evidence type="ECO:0000313" key="1">
    <source>
        <dbReference type="EMBL" id="EGH22826.1"/>
    </source>
</evidence>